<feature type="non-terminal residue" evidence="1">
    <location>
        <position position="1"/>
    </location>
</feature>
<proteinExistence type="predicted"/>
<organism evidence="1 2">
    <name type="scientific">Mycena alexandri</name>
    <dbReference type="NCBI Taxonomy" id="1745969"/>
    <lineage>
        <taxon>Eukaryota</taxon>
        <taxon>Fungi</taxon>
        <taxon>Dikarya</taxon>
        <taxon>Basidiomycota</taxon>
        <taxon>Agaricomycotina</taxon>
        <taxon>Agaricomycetes</taxon>
        <taxon>Agaricomycetidae</taxon>
        <taxon>Agaricales</taxon>
        <taxon>Marasmiineae</taxon>
        <taxon>Mycenaceae</taxon>
        <taxon>Mycena</taxon>
    </lineage>
</organism>
<keyword evidence="2" id="KW-1185">Reference proteome</keyword>
<evidence type="ECO:0000313" key="2">
    <source>
        <dbReference type="Proteomes" id="UP001218188"/>
    </source>
</evidence>
<dbReference type="Proteomes" id="UP001218188">
    <property type="component" value="Unassembled WGS sequence"/>
</dbReference>
<dbReference type="EMBL" id="JARJCM010000175">
    <property type="protein sequence ID" value="KAJ7024114.1"/>
    <property type="molecule type" value="Genomic_DNA"/>
</dbReference>
<accession>A0AAD6WWV4</accession>
<reference evidence="1" key="1">
    <citation type="submission" date="2023-03" db="EMBL/GenBank/DDBJ databases">
        <title>Massive genome expansion in bonnet fungi (Mycena s.s.) driven by repeated elements and novel gene families across ecological guilds.</title>
        <authorList>
            <consortium name="Lawrence Berkeley National Laboratory"/>
            <person name="Harder C.B."/>
            <person name="Miyauchi S."/>
            <person name="Viragh M."/>
            <person name="Kuo A."/>
            <person name="Thoen E."/>
            <person name="Andreopoulos B."/>
            <person name="Lu D."/>
            <person name="Skrede I."/>
            <person name="Drula E."/>
            <person name="Henrissat B."/>
            <person name="Morin E."/>
            <person name="Kohler A."/>
            <person name="Barry K."/>
            <person name="LaButti K."/>
            <person name="Morin E."/>
            <person name="Salamov A."/>
            <person name="Lipzen A."/>
            <person name="Mereny Z."/>
            <person name="Hegedus B."/>
            <person name="Baldrian P."/>
            <person name="Stursova M."/>
            <person name="Weitz H."/>
            <person name="Taylor A."/>
            <person name="Grigoriev I.V."/>
            <person name="Nagy L.G."/>
            <person name="Martin F."/>
            <person name="Kauserud H."/>
        </authorList>
    </citation>
    <scope>NUCLEOTIDE SEQUENCE</scope>
    <source>
        <strain evidence="1">CBHHK200</strain>
    </source>
</reference>
<comment type="caution">
    <text evidence="1">The sequence shown here is derived from an EMBL/GenBank/DDBJ whole genome shotgun (WGS) entry which is preliminary data.</text>
</comment>
<protein>
    <recommendedName>
        <fullName evidence="3">HTH CENPB-type domain-containing protein</fullName>
    </recommendedName>
</protein>
<feature type="non-terminal residue" evidence="1">
    <location>
        <position position="70"/>
    </location>
</feature>
<sequence length="70" mass="8054">LSVTFAIECADRGFPLSHRRLKEHVDQLARARWGTGFPDDGVGKQWTKKFVSDNCDRLGTYWSRALDKSR</sequence>
<name>A0AAD6WWV4_9AGAR</name>
<evidence type="ECO:0000313" key="1">
    <source>
        <dbReference type="EMBL" id="KAJ7024114.1"/>
    </source>
</evidence>
<evidence type="ECO:0008006" key="3">
    <source>
        <dbReference type="Google" id="ProtNLM"/>
    </source>
</evidence>
<dbReference type="AlphaFoldDB" id="A0AAD6WWV4"/>
<gene>
    <name evidence="1" type="ORF">C8F04DRAFT_881576</name>
</gene>